<accession>M5TZF3</accession>
<dbReference type="PATRIC" id="fig|1263870.3.peg.4363"/>
<organism evidence="2 3">
    <name type="scientific">Rhodopirellula sallentina SM41</name>
    <dbReference type="NCBI Taxonomy" id="1263870"/>
    <lineage>
        <taxon>Bacteria</taxon>
        <taxon>Pseudomonadati</taxon>
        <taxon>Planctomycetota</taxon>
        <taxon>Planctomycetia</taxon>
        <taxon>Pirellulales</taxon>
        <taxon>Pirellulaceae</taxon>
        <taxon>Rhodopirellula</taxon>
    </lineage>
</organism>
<reference evidence="2 3" key="1">
    <citation type="journal article" date="2013" name="Mar. Genomics">
        <title>Expression of sulfatases in Rhodopirellula baltica and the diversity of sulfatases in the genus Rhodopirellula.</title>
        <authorList>
            <person name="Wegner C.E."/>
            <person name="Richter-Heitmann T."/>
            <person name="Klindworth A."/>
            <person name="Klockow C."/>
            <person name="Richter M."/>
            <person name="Achstetter T."/>
            <person name="Glockner F.O."/>
            <person name="Harder J."/>
        </authorList>
    </citation>
    <scope>NUCLEOTIDE SEQUENCE [LARGE SCALE GENOMIC DNA]</scope>
    <source>
        <strain evidence="2 3">SM41</strain>
    </source>
</reference>
<sequence length="49" mass="5883">MIHEQWHFQRKERRMRTVKNASGTQRPDRLGIDIDKNDVAPKFPVHERG</sequence>
<evidence type="ECO:0000313" key="2">
    <source>
        <dbReference type="EMBL" id="EMI54409.1"/>
    </source>
</evidence>
<evidence type="ECO:0000313" key="3">
    <source>
        <dbReference type="Proteomes" id="UP000011885"/>
    </source>
</evidence>
<protein>
    <submittedName>
        <fullName evidence="2">Uncharacterized protein</fullName>
    </submittedName>
</protein>
<proteinExistence type="predicted"/>
<keyword evidence="3" id="KW-1185">Reference proteome</keyword>
<dbReference type="EMBL" id="ANOH01000278">
    <property type="protein sequence ID" value="EMI54409.1"/>
    <property type="molecule type" value="Genomic_DNA"/>
</dbReference>
<feature type="region of interest" description="Disordered" evidence="1">
    <location>
        <begin position="1"/>
        <end position="49"/>
    </location>
</feature>
<dbReference type="AlphaFoldDB" id="M5TZF3"/>
<gene>
    <name evidence="2" type="ORF">RSSM_04120</name>
</gene>
<evidence type="ECO:0000256" key="1">
    <source>
        <dbReference type="SAM" id="MobiDB-lite"/>
    </source>
</evidence>
<comment type="caution">
    <text evidence="2">The sequence shown here is derived from an EMBL/GenBank/DDBJ whole genome shotgun (WGS) entry which is preliminary data.</text>
</comment>
<feature type="compositionally biased region" description="Basic and acidic residues" evidence="1">
    <location>
        <begin position="26"/>
        <end position="49"/>
    </location>
</feature>
<name>M5TZF3_9BACT</name>
<dbReference type="Proteomes" id="UP000011885">
    <property type="component" value="Unassembled WGS sequence"/>
</dbReference>